<evidence type="ECO:0000313" key="2">
    <source>
        <dbReference type="EMBL" id="JAW15531.1"/>
    </source>
</evidence>
<keyword evidence="1" id="KW-0472">Membrane</keyword>
<sequence length="81" mass="9489">MAIIFIFNILIIWIFFFFYPTPFGGSNRFISFLAAHYKYPCCIIHLSPFSSRFCTAQALHTFRYAPHPLLPLRHRGGKVCF</sequence>
<keyword evidence="1" id="KW-1133">Transmembrane helix</keyword>
<dbReference type="EMBL" id="GFTR01000895">
    <property type="protein sequence ID" value="JAW15531.1"/>
    <property type="molecule type" value="Transcribed_RNA"/>
</dbReference>
<organism evidence="2">
    <name type="scientific">Panstrongylus lignarius</name>
    <dbReference type="NCBI Taxonomy" id="156445"/>
    <lineage>
        <taxon>Eukaryota</taxon>
        <taxon>Metazoa</taxon>
        <taxon>Ecdysozoa</taxon>
        <taxon>Arthropoda</taxon>
        <taxon>Hexapoda</taxon>
        <taxon>Insecta</taxon>
        <taxon>Pterygota</taxon>
        <taxon>Neoptera</taxon>
        <taxon>Paraneoptera</taxon>
        <taxon>Hemiptera</taxon>
        <taxon>Heteroptera</taxon>
        <taxon>Panheteroptera</taxon>
        <taxon>Cimicomorpha</taxon>
        <taxon>Reduviidae</taxon>
        <taxon>Triatominae</taxon>
        <taxon>Panstrongylus</taxon>
    </lineage>
</organism>
<name>A0A224Y4S7_9HEMI</name>
<protein>
    <submittedName>
        <fullName evidence="2">Putative secreted protein</fullName>
    </submittedName>
</protein>
<reference evidence="2" key="1">
    <citation type="journal article" date="2018" name="PLoS Negl. Trop. Dis.">
        <title>An insight into the salivary gland and fat body transcriptome of Panstrongylus lignarius (Hemiptera: Heteroptera), the main vector of Chagas disease in Peru.</title>
        <authorList>
            <person name="Nevoa J.C."/>
            <person name="Mendes M.T."/>
            <person name="da Silva M.V."/>
            <person name="Soares S.C."/>
            <person name="Oliveira C.J.F."/>
            <person name="Ribeiro J.M.C."/>
        </authorList>
    </citation>
    <scope>NUCLEOTIDE SEQUENCE</scope>
</reference>
<evidence type="ECO:0000256" key="1">
    <source>
        <dbReference type="SAM" id="Phobius"/>
    </source>
</evidence>
<proteinExistence type="predicted"/>
<dbReference type="AlphaFoldDB" id="A0A224Y4S7"/>
<keyword evidence="1" id="KW-0812">Transmembrane</keyword>
<accession>A0A224Y4S7</accession>
<feature type="transmembrane region" description="Helical" evidence="1">
    <location>
        <begin position="6"/>
        <end position="23"/>
    </location>
</feature>